<dbReference type="SUPFAM" id="SSF53383">
    <property type="entry name" value="PLP-dependent transferases"/>
    <property type="match status" value="1"/>
</dbReference>
<dbReference type="Pfam" id="PF00155">
    <property type="entry name" value="Aminotran_1_2"/>
    <property type="match status" value="1"/>
</dbReference>
<organism evidence="7 8">
    <name type="scientific">Sediminibacterium ginsengisoli</name>
    <dbReference type="NCBI Taxonomy" id="413434"/>
    <lineage>
        <taxon>Bacteria</taxon>
        <taxon>Pseudomonadati</taxon>
        <taxon>Bacteroidota</taxon>
        <taxon>Chitinophagia</taxon>
        <taxon>Chitinophagales</taxon>
        <taxon>Chitinophagaceae</taxon>
        <taxon>Sediminibacterium</taxon>
    </lineage>
</organism>
<evidence type="ECO:0000313" key="8">
    <source>
        <dbReference type="Proteomes" id="UP000190888"/>
    </source>
</evidence>
<protein>
    <submittedName>
        <fullName evidence="7">DNA-binding transcriptional regulator, MocR family, contains an aminotransferase domain</fullName>
    </submittedName>
</protein>
<dbReference type="SMART" id="SM00345">
    <property type="entry name" value="HTH_GNTR"/>
    <property type="match status" value="1"/>
</dbReference>
<gene>
    <name evidence="7" type="ORF">SAMN04488132_101532</name>
</gene>
<dbReference type="Gene3D" id="1.10.10.10">
    <property type="entry name" value="Winged helix-like DNA-binding domain superfamily/Winged helix DNA-binding domain"/>
    <property type="match status" value="1"/>
</dbReference>
<dbReference type="Gene3D" id="3.40.640.10">
    <property type="entry name" value="Type I PLP-dependent aspartate aminotransferase-like (Major domain)"/>
    <property type="match status" value="1"/>
</dbReference>
<keyword evidence="5" id="KW-0804">Transcription</keyword>
<sequence>MKVYKFEIFTAIIEKNIRQGVFAPGHKLPSVREIKEQYQLSISTVQNGYAYLLMRGLVESIPKSGYYVTAKPIRPERSEKVKRSPVVRDAVFKKHLELTTSLKSGRKFSEFNVAAPGDLLIPHKLLLRTMQEVIRQQSAGLLRYYPSNGLTELKNRIIQRASAYQSIIDPDELMITDGALQALYIALTSVCNAGDIIAVESPCVFSVLEVIRVLRLKVIEIPVSVSQGFDIAFLRKACQNNSVKAVIVTPNFHNPTGTLLSDEQKQELLSVALRYNVAVIENDIYGDLNFRGERPSTIKSFDESGIVLSYSSYAKTLAPGIRLGWLAAGKFMQRAEQIKFALGSTVSPLYQETVNRLLSRSSYDRHVRSFRMQLARNAYLAVSLLSDYFPDKTAVHVPPGGYNLWVRMPDDTDMQHFYAHCEKVGVRFTPGYTFSFSGTFSKHFRLVFADKFSPERIKAIRLAGLKFR</sequence>
<dbReference type="PROSITE" id="PS50949">
    <property type="entry name" value="HTH_GNTR"/>
    <property type="match status" value="1"/>
</dbReference>
<dbReference type="InterPro" id="IPR000524">
    <property type="entry name" value="Tscrpt_reg_HTH_GntR"/>
</dbReference>
<dbReference type="STRING" id="413434.SAMN04488132_101532"/>
<dbReference type="InterPro" id="IPR036390">
    <property type="entry name" value="WH_DNA-bd_sf"/>
</dbReference>
<dbReference type="CDD" id="cd07377">
    <property type="entry name" value="WHTH_GntR"/>
    <property type="match status" value="1"/>
</dbReference>
<keyword evidence="3" id="KW-0805">Transcription regulation</keyword>
<dbReference type="SUPFAM" id="SSF46785">
    <property type="entry name" value="Winged helix' DNA-binding domain"/>
    <property type="match status" value="1"/>
</dbReference>
<name>A0A1T4K8I2_9BACT</name>
<dbReference type="PANTHER" id="PTHR46577">
    <property type="entry name" value="HTH-TYPE TRANSCRIPTIONAL REGULATORY PROTEIN GABR"/>
    <property type="match status" value="1"/>
</dbReference>
<proteinExistence type="inferred from homology"/>
<keyword evidence="4 7" id="KW-0238">DNA-binding</keyword>
<evidence type="ECO:0000256" key="3">
    <source>
        <dbReference type="ARBA" id="ARBA00023015"/>
    </source>
</evidence>
<reference evidence="7 8" key="1">
    <citation type="submission" date="2017-02" db="EMBL/GenBank/DDBJ databases">
        <authorList>
            <person name="Peterson S.W."/>
        </authorList>
    </citation>
    <scope>NUCLEOTIDE SEQUENCE [LARGE SCALE GENOMIC DNA]</scope>
    <source>
        <strain evidence="7 8">DSM 22335</strain>
    </source>
</reference>
<keyword evidence="7" id="KW-0032">Aminotransferase</keyword>
<comment type="similarity">
    <text evidence="1">In the C-terminal section; belongs to the class-I pyridoxal-phosphate-dependent aminotransferase family.</text>
</comment>
<dbReference type="Gene3D" id="3.90.1150.10">
    <property type="entry name" value="Aspartate Aminotransferase, domain 1"/>
    <property type="match status" value="1"/>
</dbReference>
<evidence type="ECO:0000256" key="1">
    <source>
        <dbReference type="ARBA" id="ARBA00005384"/>
    </source>
</evidence>
<keyword evidence="8" id="KW-1185">Reference proteome</keyword>
<dbReference type="PANTHER" id="PTHR46577:SF2">
    <property type="entry name" value="TRANSCRIPTIONAL REGULATORY PROTEIN"/>
    <property type="match status" value="1"/>
</dbReference>
<dbReference type="InterPro" id="IPR036388">
    <property type="entry name" value="WH-like_DNA-bd_sf"/>
</dbReference>
<evidence type="ECO:0000256" key="4">
    <source>
        <dbReference type="ARBA" id="ARBA00023125"/>
    </source>
</evidence>
<evidence type="ECO:0000313" key="7">
    <source>
        <dbReference type="EMBL" id="SJZ38719.1"/>
    </source>
</evidence>
<dbReference type="Proteomes" id="UP000190888">
    <property type="component" value="Unassembled WGS sequence"/>
</dbReference>
<dbReference type="GO" id="GO:0003677">
    <property type="term" value="F:DNA binding"/>
    <property type="evidence" value="ECO:0007669"/>
    <property type="project" value="UniProtKB-KW"/>
</dbReference>
<evidence type="ECO:0000259" key="6">
    <source>
        <dbReference type="PROSITE" id="PS50949"/>
    </source>
</evidence>
<dbReference type="OrthoDB" id="9802328at2"/>
<evidence type="ECO:0000256" key="5">
    <source>
        <dbReference type="ARBA" id="ARBA00023163"/>
    </source>
</evidence>
<dbReference type="CDD" id="cd00609">
    <property type="entry name" value="AAT_like"/>
    <property type="match status" value="1"/>
</dbReference>
<keyword evidence="7" id="KW-0808">Transferase</keyword>
<dbReference type="InterPro" id="IPR015424">
    <property type="entry name" value="PyrdxlP-dep_Trfase"/>
</dbReference>
<dbReference type="GO" id="GO:0008483">
    <property type="term" value="F:transaminase activity"/>
    <property type="evidence" value="ECO:0007669"/>
    <property type="project" value="UniProtKB-KW"/>
</dbReference>
<dbReference type="InterPro" id="IPR015422">
    <property type="entry name" value="PyrdxlP-dep_Trfase_small"/>
</dbReference>
<dbReference type="EMBL" id="FUWH01000001">
    <property type="protein sequence ID" value="SJZ38719.1"/>
    <property type="molecule type" value="Genomic_DNA"/>
</dbReference>
<dbReference type="Pfam" id="PF00392">
    <property type="entry name" value="GntR"/>
    <property type="match status" value="1"/>
</dbReference>
<dbReference type="GO" id="GO:0030170">
    <property type="term" value="F:pyridoxal phosphate binding"/>
    <property type="evidence" value="ECO:0007669"/>
    <property type="project" value="InterPro"/>
</dbReference>
<accession>A0A1T4K8I2</accession>
<feature type="domain" description="HTH gntR-type" evidence="6">
    <location>
        <begin position="3"/>
        <end position="71"/>
    </location>
</feature>
<dbReference type="GO" id="GO:0003700">
    <property type="term" value="F:DNA-binding transcription factor activity"/>
    <property type="evidence" value="ECO:0007669"/>
    <property type="project" value="InterPro"/>
</dbReference>
<evidence type="ECO:0000256" key="2">
    <source>
        <dbReference type="ARBA" id="ARBA00022898"/>
    </source>
</evidence>
<dbReference type="AlphaFoldDB" id="A0A1T4K8I2"/>
<dbReference type="InterPro" id="IPR051446">
    <property type="entry name" value="HTH_trans_reg/aminotransferase"/>
</dbReference>
<dbReference type="InterPro" id="IPR015421">
    <property type="entry name" value="PyrdxlP-dep_Trfase_major"/>
</dbReference>
<dbReference type="InterPro" id="IPR004839">
    <property type="entry name" value="Aminotransferase_I/II_large"/>
</dbReference>
<keyword evidence="2" id="KW-0663">Pyridoxal phosphate</keyword>